<protein>
    <submittedName>
        <fullName evidence="9">Spore germination protein</fullName>
    </submittedName>
</protein>
<feature type="transmembrane region" description="Helical" evidence="8">
    <location>
        <begin position="44"/>
        <end position="65"/>
    </location>
</feature>
<gene>
    <name evidence="9" type="ORF">B8V81_4504</name>
</gene>
<keyword evidence="6 8" id="KW-1133">Transmembrane helix</keyword>
<evidence type="ECO:0000256" key="3">
    <source>
        <dbReference type="ARBA" id="ARBA00022448"/>
    </source>
</evidence>
<evidence type="ECO:0000256" key="6">
    <source>
        <dbReference type="ARBA" id="ARBA00022989"/>
    </source>
</evidence>
<evidence type="ECO:0000256" key="8">
    <source>
        <dbReference type="SAM" id="Phobius"/>
    </source>
</evidence>
<comment type="subcellular location">
    <subcellularLocation>
        <location evidence="1">Membrane</location>
        <topology evidence="1">Multi-pass membrane protein</topology>
    </subcellularLocation>
</comment>
<dbReference type="RefSeq" id="WP_028597323.1">
    <property type="nucleotide sequence ID" value="NZ_BIMM01000024.1"/>
</dbReference>
<dbReference type="AlphaFoldDB" id="A0A2N5N6Y1"/>
<feature type="transmembrane region" description="Helical" evidence="8">
    <location>
        <begin position="271"/>
        <end position="289"/>
    </location>
</feature>
<sequence>MNADKLTNTQISILIVNYMLATAILVLPRMLVDKAGTPDVWLSLMLAGVISAAGGWLASRLSLSFPGETIFQYGRKLIGKGLGAAFGTSLVLYFLVICGLEARSLEEITTKYLLEGTPSWAVTLPFLWLGAYLVLGGIQAIVQASDLIFPLTGFILLVVLLLSLRVVEFSHLLPVLGQGLPPVLRSMKTAAFAYSGPELMLLLVAYMKRPRSAGKAYAAAIAICMAFYVVTTVIVIGAFSIDGVTLRTWPTIDLIRSFEIPGLIFERYESLILAIWIMKFFSTFVLALFASSLGISQLFRVPFRTAVFAQLPFIYIVQELPKTIEDVFRVWDYLSMAGAALSVGVPALLLVLQRWKKGAAHGRV</sequence>
<reference evidence="9 10" key="1">
    <citation type="submission" date="2017-05" db="EMBL/GenBank/DDBJ databases">
        <title>Functional genome analysis of Paenibacillus pasadenensis strain R16: insights on endophytic life style and antifungal activity.</title>
        <authorList>
            <person name="Passera A."/>
            <person name="Marcolungo L."/>
            <person name="Casati P."/>
            <person name="Brasca M."/>
            <person name="Quaglino F."/>
            <person name="Delledonne M."/>
        </authorList>
    </citation>
    <scope>NUCLEOTIDE SEQUENCE [LARGE SCALE GENOMIC DNA]</scope>
    <source>
        <strain evidence="9 10">R16</strain>
    </source>
</reference>
<comment type="similarity">
    <text evidence="2">Belongs to the amino acid-polyamine-organocation (APC) superfamily. Spore germination protein (SGP) (TC 2.A.3.9) family.</text>
</comment>
<evidence type="ECO:0000313" key="10">
    <source>
        <dbReference type="Proteomes" id="UP000234789"/>
    </source>
</evidence>
<evidence type="ECO:0000256" key="4">
    <source>
        <dbReference type="ARBA" id="ARBA00022544"/>
    </source>
</evidence>
<keyword evidence="3" id="KW-0813">Transport</keyword>
<feature type="transmembrane region" description="Helical" evidence="8">
    <location>
        <begin position="301"/>
        <end position="318"/>
    </location>
</feature>
<dbReference type="Proteomes" id="UP000234789">
    <property type="component" value="Unassembled WGS sequence"/>
</dbReference>
<proteinExistence type="inferred from homology"/>
<feature type="transmembrane region" description="Helical" evidence="8">
    <location>
        <begin position="12"/>
        <end position="32"/>
    </location>
</feature>
<dbReference type="EMBL" id="NFEZ01000004">
    <property type="protein sequence ID" value="PLT46073.1"/>
    <property type="molecule type" value="Genomic_DNA"/>
</dbReference>
<feature type="transmembrane region" description="Helical" evidence="8">
    <location>
        <begin position="117"/>
        <end position="135"/>
    </location>
</feature>
<feature type="transmembrane region" description="Helical" evidence="8">
    <location>
        <begin position="187"/>
        <end position="206"/>
    </location>
</feature>
<dbReference type="InterPro" id="IPR004761">
    <property type="entry name" value="Spore_GerAB"/>
</dbReference>
<comment type="caution">
    <text evidence="9">The sequence shown here is derived from an EMBL/GenBank/DDBJ whole genome shotgun (WGS) entry which is preliminary data.</text>
</comment>
<dbReference type="PANTHER" id="PTHR34975">
    <property type="entry name" value="SPORE GERMINATION PROTEIN A2"/>
    <property type="match status" value="1"/>
</dbReference>
<keyword evidence="4" id="KW-0309">Germination</keyword>
<feature type="transmembrane region" description="Helical" evidence="8">
    <location>
        <begin position="330"/>
        <end position="352"/>
    </location>
</feature>
<dbReference type="PANTHER" id="PTHR34975:SF2">
    <property type="entry name" value="SPORE GERMINATION PROTEIN A2"/>
    <property type="match status" value="1"/>
</dbReference>
<keyword evidence="10" id="KW-1185">Reference proteome</keyword>
<evidence type="ECO:0000256" key="5">
    <source>
        <dbReference type="ARBA" id="ARBA00022692"/>
    </source>
</evidence>
<feature type="transmembrane region" description="Helical" evidence="8">
    <location>
        <begin position="218"/>
        <end position="241"/>
    </location>
</feature>
<dbReference type="GO" id="GO:0016020">
    <property type="term" value="C:membrane"/>
    <property type="evidence" value="ECO:0007669"/>
    <property type="project" value="UniProtKB-SubCell"/>
</dbReference>
<keyword evidence="7 8" id="KW-0472">Membrane</keyword>
<evidence type="ECO:0000256" key="7">
    <source>
        <dbReference type="ARBA" id="ARBA00023136"/>
    </source>
</evidence>
<evidence type="ECO:0000256" key="1">
    <source>
        <dbReference type="ARBA" id="ARBA00004141"/>
    </source>
</evidence>
<accession>A0A2N5N6Y1</accession>
<dbReference type="Pfam" id="PF03845">
    <property type="entry name" value="Spore_permease"/>
    <property type="match status" value="1"/>
</dbReference>
<keyword evidence="5 8" id="KW-0812">Transmembrane</keyword>
<dbReference type="OrthoDB" id="2716906at2"/>
<dbReference type="GO" id="GO:0009847">
    <property type="term" value="P:spore germination"/>
    <property type="evidence" value="ECO:0007669"/>
    <property type="project" value="InterPro"/>
</dbReference>
<dbReference type="NCBIfam" id="TIGR00912">
    <property type="entry name" value="2A0309"/>
    <property type="match status" value="1"/>
</dbReference>
<feature type="transmembrane region" description="Helical" evidence="8">
    <location>
        <begin position="147"/>
        <end position="167"/>
    </location>
</feature>
<name>A0A2N5N6Y1_9BACL</name>
<evidence type="ECO:0000256" key="2">
    <source>
        <dbReference type="ARBA" id="ARBA00007998"/>
    </source>
</evidence>
<feature type="transmembrane region" description="Helical" evidence="8">
    <location>
        <begin position="77"/>
        <end position="97"/>
    </location>
</feature>
<evidence type="ECO:0000313" key="9">
    <source>
        <dbReference type="EMBL" id="PLT46073.1"/>
    </source>
</evidence>
<organism evidence="9 10">
    <name type="scientific">Paenibacillus pasadenensis</name>
    <dbReference type="NCBI Taxonomy" id="217090"/>
    <lineage>
        <taxon>Bacteria</taxon>
        <taxon>Bacillati</taxon>
        <taxon>Bacillota</taxon>
        <taxon>Bacilli</taxon>
        <taxon>Bacillales</taxon>
        <taxon>Paenibacillaceae</taxon>
        <taxon>Paenibacillus</taxon>
    </lineage>
</organism>